<protein>
    <submittedName>
        <fullName evidence="1">Uncharacterized protein</fullName>
    </submittedName>
</protein>
<dbReference type="EMBL" id="JAUSRL010000001">
    <property type="protein sequence ID" value="MDP9958327.1"/>
    <property type="molecule type" value="Genomic_DNA"/>
</dbReference>
<comment type="caution">
    <text evidence="1">The sequence shown here is derived from an EMBL/GenBank/DDBJ whole genome shotgun (WGS) entry which is preliminary data.</text>
</comment>
<reference evidence="1 2" key="1">
    <citation type="submission" date="2023-07" db="EMBL/GenBank/DDBJ databases">
        <title>Sorghum-associated microbial communities from plants grown in Nebraska, USA.</title>
        <authorList>
            <person name="Schachtman D."/>
        </authorList>
    </citation>
    <scope>NUCLEOTIDE SEQUENCE [LARGE SCALE GENOMIC DNA]</scope>
    <source>
        <strain evidence="1 2">CC351</strain>
    </source>
</reference>
<dbReference type="Proteomes" id="UP001235513">
    <property type="component" value="Unassembled WGS sequence"/>
</dbReference>
<proteinExistence type="predicted"/>
<name>A0ABT9SFX2_9FLAO</name>
<evidence type="ECO:0000313" key="1">
    <source>
        <dbReference type="EMBL" id="MDP9958327.1"/>
    </source>
</evidence>
<sequence length="36" mass="4414">MFIIFPDYLYKEHNDGKMNFNDLNVEAYDFIFSSFK</sequence>
<organism evidence="1 2">
    <name type="scientific">Chryseobacterium lathyri</name>
    <dbReference type="NCBI Taxonomy" id="395933"/>
    <lineage>
        <taxon>Bacteria</taxon>
        <taxon>Pseudomonadati</taxon>
        <taxon>Bacteroidota</taxon>
        <taxon>Flavobacteriia</taxon>
        <taxon>Flavobacteriales</taxon>
        <taxon>Weeksellaceae</taxon>
        <taxon>Chryseobacterium group</taxon>
        <taxon>Chryseobacterium</taxon>
    </lineage>
</organism>
<gene>
    <name evidence="1" type="ORF">J2T04_000194</name>
</gene>
<accession>A0ABT9SFX2</accession>
<evidence type="ECO:0000313" key="2">
    <source>
        <dbReference type="Proteomes" id="UP001235513"/>
    </source>
</evidence>
<keyword evidence="2" id="KW-1185">Reference proteome</keyword>